<accession>A0A5J6VLP6</accession>
<protein>
    <submittedName>
        <fullName evidence="1">Uncharacterized protein</fullName>
    </submittedName>
</protein>
<evidence type="ECO:0000313" key="1">
    <source>
        <dbReference type="EMBL" id="QFG74893.1"/>
    </source>
</evidence>
<dbReference type="EMBL" id="MN448295">
    <property type="protein sequence ID" value="QFG74893.1"/>
    <property type="molecule type" value="Genomic_DNA"/>
</dbReference>
<name>A0A5J6VLP6_9VIRU</name>
<sequence length="172" mass="20879">MTSKIYRYKLDDSIIDIISVFGKVYDDLPNKEFKEKWDDLLTDKKDVFDKERERLEKLGYTADIDEKLYKSCRYYYRKKQPIEKKKRRPYTSCSTEFLTITDEFIKLQSRLHQDVKPSDIFTNFQDIYKDLIEQELALLSNKLKKEDSMMKIKKTFKNRCFILIKNNDSIYE</sequence>
<organism evidence="1">
    <name type="scientific">Megaviridae environmental sample</name>
    <dbReference type="NCBI Taxonomy" id="1737588"/>
    <lineage>
        <taxon>Viruses</taxon>
        <taxon>Varidnaviria</taxon>
        <taxon>Bamfordvirae</taxon>
        <taxon>Nucleocytoviricota</taxon>
        <taxon>Megaviricetes</taxon>
        <taxon>Imitervirales</taxon>
        <taxon>Mimiviridae</taxon>
        <taxon>environmental samples</taxon>
    </lineage>
</organism>
<proteinExistence type="predicted"/>
<reference evidence="1" key="1">
    <citation type="journal article" date="2019" name="Philos. Trans. R. Soc. Lond., B, Biol. Sci.">
        <title>Targeted metagenomic recovery of four divergent viruses reveals shared and distinctive characteristics of giant viruses of marine eukaryotes.</title>
        <authorList>
            <person name="Needham D.M."/>
            <person name="Poirier C."/>
            <person name="Hehenberger E."/>
            <person name="Jimenez V."/>
            <person name="Swalwell J.E."/>
            <person name="Santoro A.E."/>
            <person name="Worden A.Z."/>
        </authorList>
    </citation>
    <scope>NUCLEOTIDE SEQUENCE</scope>
    <source>
        <strain evidence="1">OPacV-421</strain>
    </source>
</reference>